<name>A0ABQ7G0E5_DUNSA</name>
<dbReference type="InterPro" id="IPR011047">
    <property type="entry name" value="Quinoprotein_ADH-like_sf"/>
</dbReference>
<feature type="compositionally biased region" description="Acidic residues" evidence="1">
    <location>
        <begin position="17"/>
        <end position="26"/>
    </location>
</feature>
<sequence>MLRWSSGGGRSAASEDGGAEDNGPDVDLAQIEEEEELGHKVLRSSPWLKGASGIPINVDGFAYEPIQKLLAISTTDGRVKVIGRIGCEVTLYSAAVKPFGTRQLDFVVNRGALVRICEAGFLEAWSIGGAVTEAGESCVHSMAQIKPEGDEVLCMAIMPREPFLLLGCKSGIMRAAAFVNACGMLSCDVHTASGLQLIPFRVTPDQMQAAGALVLLASHSFAGVHMVLAMHEQSGLVLWDMRSQKLRASLNAHAKTPLCPELQKAGRVSACCWLSSAAGGTGGTGTSGGGRDFATGHEGGDVLIWSLPKLEDFVAAEKAGSRSPPPPTVVATLRLASKGDVAEPVRGLNCVGQPEVRRMLCCIVLAKRAAMESKLLKSVCSSMVIYGQCADFGRHQKCRMRFQCFTCLLTQSFFKELCNKWAFE</sequence>
<protein>
    <submittedName>
        <fullName evidence="2">Uncharacterized protein</fullName>
    </submittedName>
</protein>
<reference evidence="2" key="1">
    <citation type="submission" date="2017-08" db="EMBL/GenBank/DDBJ databases">
        <authorList>
            <person name="Polle J.E."/>
            <person name="Barry K."/>
            <person name="Cushman J."/>
            <person name="Schmutz J."/>
            <person name="Tran D."/>
            <person name="Hathwaick L.T."/>
            <person name="Yim W.C."/>
            <person name="Jenkins J."/>
            <person name="Mckie-Krisberg Z.M."/>
            <person name="Prochnik S."/>
            <person name="Lindquist E."/>
            <person name="Dockter R.B."/>
            <person name="Adam C."/>
            <person name="Molina H."/>
            <person name="Bunkerborg J."/>
            <person name="Jin E."/>
            <person name="Buchheim M."/>
            <person name="Magnuson J."/>
        </authorList>
    </citation>
    <scope>NUCLEOTIDE SEQUENCE</scope>
    <source>
        <strain evidence="2">CCAP 19/18</strain>
    </source>
</reference>
<proteinExistence type="predicted"/>
<keyword evidence="3" id="KW-1185">Reference proteome</keyword>
<organism evidence="2 3">
    <name type="scientific">Dunaliella salina</name>
    <name type="common">Green alga</name>
    <name type="synonym">Protococcus salinus</name>
    <dbReference type="NCBI Taxonomy" id="3046"/>
    <lineage>
        <taxon>Eukaryota</taxon>
        <taxon>Viridiplantae</taxon>
        <taxon>Chlorophyta</taxon>
        <taxon>core chlorophytes</taxon>
        <taxon>Chlorophyceae</taxon>
        <taxon>CS clade</taxon>
        <taxon>Chlamydomonadales</taxon>
        <taxon>Dunaliellaceae</taxon>
        <taxon>Dunaliella</taxon>
    </lineage>
</organism>
<evidence type="ECO:0000256" key="1">
    <source>
        <dbReference type="SAM" id="MobiDB-lite"/>
    </source>
</evidence>
<feature type="compositionally biased region" description="Gly residues" evidence="1">
    <location>
        <begin position="1"/>
        <end position="10"/>
    </location>
</feature>
<dbReference type="EMBL" id="MU070368">
    <property type="protein sequence ID" value="KAF5828073.1"/>
    <property type="molecule type" value="Genomic_DNA"/>
</dbReference>
<dbReference type="Proteomes" id="UP000815325">
    <property type="component" value="Unassembled WGS sequence"/>
</dbReference>
<dbReference type="InterPro" id="IPR015943">
    <property type="entry name" value="WD40/YVTN_repeat-like_dom_sf"/>
</dbReference>
<gene>
    <name evidence="2" type="ORF">DUNSADRAFT_18262</name>
</gene>
<dbReference type="PANTHER" id="PTHR10241:SF25">
    <property type="entry name" value="TOMOSYN, ISOFORM C"/>
    <property type="match status" value="1"/>
</dbReference>
<comment type="caution">
    <text evidence="2">The sequence shown here is derived from an EMBL/GenBank/DDBJ whole genome shotgun (WGS) entry which is preliminary data.</text>
</comment>
<evidence type="ECO:0000313" key="2">
    <source>
        <dbReference type="EMBL" id="KAF5828073.1"/>
    </source>
</evidence>
<feature type="region of interest" description="Disordered" evidence="1">
    <location>
        <begin position="1"/>
        <end position="26"/>
    </location>
</feature>
<dbReference type="SUPFAM" id="SSF50998">
    <property type="entry name" value="Quinoprotein alcohol dehydrogenase-like"/>
    <property type="match status" value="1"/>
</dbReference>
<dbReference type="Gene3D" id="2.130.10.10">
    <property type="entry name" value="YVTN repeat-like/Quinoprotein amine dehydrogenase"/>
    <property type="match status" value="1"/>
</dbReference>
<accession>A0ABQ7G0E5</accession>
<dbReference type="PANTHER" id="PTHR10241">
    <property type="entry name" value="LETHAL 2 GIANT LARVAE PROTEIN"/>
    <property type="match status" value="1"/>
</dbReference>
<evidence type="ECO:0000313" key="3">
    <source>
        <dbReference type="Proteomes" id="UP000815325"/>
    </source>
</evidence>